<keyword evidence="2" id="KW-1185">Reference proteome</keyword>
<sequence>MEDRIIGIREGSWSYLAGTIGRVPEKVIGTATPKEPPDHQISAWCFSIGDELIIHWELSSSNAAPPAPANEVSLHPGPTSAPMHGHLWHAIPTATCHPPISSSFAFKI</sequence>
<organism evidence="1 2">
    <name type="scientific">Vitis vinifera</name>
    <name type="common">Grape</name>
    <dbReference type="NCBI Taxonomy" id="29760"/>
    <lineage>
        <taxon>Eukaryota</taxon>
        <taxon>Viridiplantae</taxon>
        <taxon>Streptophyta</taxon>
        <taxon>Embryophyta</taxon>
        <taxon>Tracheophyta</taxon>
        <taxon>Spermatophyta</taxon>
        <taxon>Magnoliopsida</taxon>
        <taxon>eudicotyledons</taxon>
        <taxon>Gunneridae</taxon>
        <taxon>Pentapetalae</taxon>
        <taxon>rosids</taxon>
        <taxon>Vitales</taxon>
        <taxon>Vitaceae</taxon>
        <taxon>Viteae</taxon>
        <taxon>Vitis</taxon>
    </lineage>
</organism>
<proteinExistence type="predicted"/>
<name>A0ABY9BYM6_VITVI</name>
<evidence type="ECO:0000313" key="1">
    <source>
        <dbReference type="EMBL" id="WJZ88048.1"/>
    </source>
</evidence>
<protein>
    <submittedName>
        <fullName evidence="1">Uncharacterized protein</fullName>
    </submittedName>
</protein>
<gene>
    <name evidence="1" type="ORF">VitviT2T_007381</name>
</gene>
<evidence type="ECO:0000313" key="2">
    <source>
        <dbReference type="Proteomes" id="UP001227230"/>
    </source>
</evidence>
<reference evidence="1 2" key="1">
    <citation type="journal article" date="2023" name="Hortic Res">
        <title>The complete reference genome for grapevine (Vitis vinifera L.) genetics and breeding.</title>
        <authorList>
            <person name="Shi X."/>
            <person name="Cao S."/>
            <person name="Wang X."/>
            <person name="Huang S."/>
            <person name="Wang Y."/>
            <person name="Liu Z."/>
            <person name="Liu W."/>
            <person name="Leng X."/>
            <person name="Peng Y."/>
            <person name="Wang N."/>
            <person name="Wang Y."/>
            <person name="Ma Z."/>
            <person name="Xu X."/>
            <person name="Zhang F."/>
            <person name="Xue H."/>
            <person name="Zhong H."/>
            <person name="Wang Y."/>
            <person name="Zhang K."/>
            <person name="Velt A."/>
            <person name="Avia K."/>
            <person name="Holtgrawe D."/>
            <person name="Grimplet J."/>
            <person name="Matus J.T."/>
            <person name="Ware D."/>
            <person name="Wu X."/>
            <person name="Wang H."/>
            <person name="Liu C."/>
            <person name="Fang Y."/>
            <person name="Rustenholz C."/>
            <person name="Cheng Z."/>
            <person name="Xiao H."/>
            <person name="Zhou Y."/>
        </authorList>
    </citation>
    <scope>NUCLEOTIDE SEQUENCE [LARGE SCALE GENOMIC DNA]</scope>
    <source>
        <strain evidence="2">cv. Pinot noir / PN40024</strain>
        <tissue evidence="1">Leaf</tissue>
    </source>
</reference>
<accession>A0ABY9BYM6</accession>
<dbReference type="EMBL" id="CP126652">
    <property type="protein sequence ID" value="WJZ88048.1"/>
    <property type="molecule type" value="Genomic_DNA"/>
</dbReference>
<dbReference type="Proteomes" id="UP001227230">
    <property type="component" value="Chromosome 5"/>
</dbReference>